<evidence type="ECO:0000256" key="2">
    <source>
        <dbReference type="ARBA" id="ARBA00013253"/>
    </source>
</evidence>
<evidence type="ECO:0000256" key="3">
    <source>
        <dbReference type="ARBA" id="ARBA00022679"/>
    </source>
</evidence>
<dbReference type="GO" id="GO:0016301">
    <property type="term" value="F:kinase activity"/>
    <property type="evidence" value="ECO:0007669"/>
    <property type="project" value="UniProtKB-KW"/>
</dbReference>
<sequence>MAVVYLSIGSNMDDPEGSVAGAVGEILKDEGVELIGQGGYYETEPQGNLDQPWFVNTAVALKVDFSAGETLDKMKKIENKMGRKRSVKWGPRKIDIDIIFYDDLVMDTADLKIPHPLAFERRFVLQPLKDIDPELTHPALGETVSELLKKLPQEKQHMRKIEAP</sequence>
<dbReference type="Gene3D" id="3.30.70.560">
    <property type="entry name" value="7,8-Dihydro-6-hydroxymethylpterin-pyrophosphokinase HPPK"/>
    <property type="match status" value="1"/>
</dbReference>
<keyword evidence="4" id="KW-0547">Nucleotide-binding</keyword>
<comment type="pathway">
    <text evidence="1">Cofactor biosynthesis; tetrahydrofolate biosynthesis; 2-amino-4-hydroxy-6-hydroxymethyl-7,8-dihydropteridine diphosphate from 7,8-dihydroneopterin triphosphate: step 4/4.</text>
</comment>
<organism evidence="9">
    <name type="scientific">hydrothermal vent metagenome</name>
    <dbReference type="NCBI Taxonomy" id="652676"/>
    <lineage>
        <taxon>unclassified sequences</taxon>
        <taxon>metagenomes</taxon>
        <taxon>ecological metagenomes</taxon>
    </lineage>
</organism>
<evidence type="ECO:0000259" key="8">
    <source>
        <dbReference type="PROSITE" id="PS00794"/>
    </source>
</evidence>
<dbReference type="AlphaFoldDB" id="A0A3B1CQ39"/>
<dbReference type="SUPFAM" id="SSF55083">
    <property type="entry name" value="6-hydroxymethyl-7,8-dihydropterin pyrophosphokinase, HPPK"/>
    <property type="match status" value="1"/>
</dbReference>
<dbReference type="CDD" id="cd00483">
    <property type="entry name" value="HPPK"/>
    <property type="match status" value="1"/>
</dbReference>
<evidence type="ECO:0000256" key="7">
    <source>
        <dbReference type="ARBA" id="ARBA00022909"/>
    </source>
</evidence>
<dbReference type="PANTHER" id="PTHR43071">
    <property type="entry name" value="2-AMINO-4-HYDROXY-6-HYDROXYMETHYLDIHYDROPTERIDINE PYROPHOSPHOKINASE"/>
    <property type="match status" value="1"/>
</dbReference>
<dbReference type="InterPro" id="IPR035907">
    <property type="entry name" value="Hppk_sf"/>
</dbReference>
<dbReference type="EC" id="2.7.6.3" evidence="2"/>
<dbReference type="GO" id="GO:0003848">
    <property type="term" value="F:2-amino-4-hydroxy-6-hydroxymethyldihydropteridine diphosphokinase activity"/>
    <property type="evidence" value="ECO:0007669"/>
    <property type="project" value="UniProtKB-EC"/>
</dbReference>
<name>A0A3B1CQ39_9ZZZZ</name>
<dbReference type="InterPro" id="IPR000550">
    <property type="entry name" value="Hppk"/>
</dbReference>
<proteinExistence type="predicted"/>
<dbReference type="UniPathway" id="UPA00077">
    <property type="reaction ID" value="UER00155"/>
</dbReference>
<accession>A0A3B1CQ39</accession>
<reference evidence="9" key="1">
    <citation type="submission" date="2018-06" db="EMBL/GenBank/DDBJ databases">
        <authorList>
            <person name="Zhirakovskaya E."/>
        </authorList>
    </citation>
    <scope>NUCLEOTIDE SEQUENCE</scope>
</reference>
<dbReference type="GO" id="GO:0046656">
    <property type="term" value="P:folic acid biosynthetic process"/>
    <property type="evidence" value="ECO:0007669"/>
    <property type="project" value="UniProtKB-KW"/>
</dbReference>
<protein>
    <recommendedName>
        <fullName evidence="2">2-amino-4-hydroxy-6-hydroxymethyldihydropteridine diphosphokinase</fullName>
        <ecNumber evidence="2">2.7.6.3</ecNumber>
    </recommendedName>
</protein>
<evidence type="ECO:0000256" key="1">
    <source>
        <dbReference type="ARBA" id="ARBA00005051"/>
    </source>
</evidence>
<evidence type="ECO:0000256" key="4">
    <source>
        <dbReference type="ARBA" id="ARBA00022741"/>
    </source>
</evidence>
<evidence type="ECO:0000313" key="9">
    <source>
        <dbReference type="EMBL" id="VAX21075.1"/>
    </source>
</evidence>
<evidence type="ECO:0000256" key="6">
    <source>
        <dbReference type="ARBA" id="ARBA00022840"/>
    </source>
</evidence>
<keyword evidence="6" id="KW-0067">ATP-binding</keyword>
<dbReference type="GO" id="GO:0046654">
    <property type="term" value="P:tetrahydrofolate biosynthetic process"/>
    <property type="evidence" value="ECO:0007669"/>
    <property type="project" value="UniProtKB-UniPathway"/>
</dbReference>
<keyword evidence="3 9" id="KW-0808">Transferase</keyword>
<evidence type="ECO:0000256" key="5">
    <source>
        <dbReference type="ARBA" id="ARBA00022777"/>
    </source>
</evidence>
<dbReference type="NCBIfam" id="TIGR01498">
    <property type="entry name" value="folK"/>
    <property type="match status" value="1"/>
</dbReference>
<dbReference type="GO" id="GO:0005524">
    <property type="term" value="F:ATP binding"/>
    <property type="evidence" value="ECO:0007669"/>
    <property type="project" value="UniProtKB-KW"/>
</dbReference>
<dbReference type="PANTHER" id="PTHR43071:SF1">
    <property type="entry name" value="2-AMINO-4-HYDROXY-6-HYDROXYMETHYLDIHYDROPTERIDINE PYROPHOSPHOKINASE"/>
    <property type="match status" value="1"/>
</dbReference>
<dbReference type="EMBL" id="UOGA01000193">
    <property type="protein sequence ID" value="VAX21075.1"/>
    <property type="molecule type" value="Genomic_DNA"/>
</dbReference>
<gene>
    <name evidence="9" type="ORF">MNBD_NITROSPINAE04-2234</name>
</gene>
<feature type="domain" description="7,8-dihydro-6-hydroxymethylpterin-pyrophosphokinase" evidence="8">
    <location>
        <begin position="88"/>
        <end position="99"/>
    </location>
</feature>
<keyword evidence="7" id="KW-0289">Folate biosynthesis</keyword>
<keyword evidence="5 9" id="KW-0418">Kinase</keyword>
<dbReference type="PROSITE" id="PS00794">
    <property type="entry name" value="HPPK"/>
    <property type="match status" value="1"/>
</dbReference>
<dbReference type="Pfam" id="PF01288">
    <property type="entry name" value="HPPK"/>
    <property type="match status" value="1"/>
</dbReference>